<feature type="transmembrane region" description="Helical" evidence="2">
    <location>
        <begin position="327"/>
        <end position="350"/>
    </location>
</feature>
<feature type="region of interest" description="Disordered" evidence="1">
    <location>
        <begin position="114"/>
        <end position="141"/>
    </location>
</feature>
<keyword evidence="2" id="KW-0472">Membrane</keyword>
<feature type="non-terminal residue" evidence="4">
    <location>
        <position position="1"/>
    </location>
</feature>
<dbReference type="InterPro" id="IPR036116">
    <property type="entry name" value="FN3_sf"/>
</dbReference>
<accession>A0AAD3MBK7</accession>
<evidence type="ECO:0000313" key="5">
    <source>
        <dbReference type="Proteomes" id="UP001279410"/>
    </source>
</evidence>
<dbReference type="InterPro" id="IPR050650">
    <property type="entry name" value="Type-II_Cytokine-TF_Rcpt"/>
</dbReference>
<dbReference type="Pfam" id="PF09294">
    <property type="entry name" value="Interfer-bind"/>
    <property type="match status" value="1"/>
</dbReference>
<evidence type="ECO:0000313" key="4">
    <source>
        <dbReference type="EMBL" id="GLD51552.1"/>
    </source>
</evidence>
<dbReference type="GO" id="GO:0005886">
    <property type="term" value="C:plasma membrane"/>
    <property type="evidence" value="ECO:0007669"/>
    <property type="project" value="TreeGrafter"/>
</dbReference>
<dbReference type="InterPro" id="IPR013783">
    <property type="entry name" value="Ig-like_fold"/>
</dbReference>
<dbReference type="Gene3D" id="2.60.40.10">
    <property type="entry name" value="Immunoglobulins"/>
    <property type="match status" value="1"/>
</dbReference>
<reference evidence="4" key="1">
    <citation type="submission" date="2022-08" db="EMBL/GenBank/DDBJ databases">
        <title>Genome sequencing of akame (Lates japonicus).</title>
        <authorList>
            <person name="Hashiguchi Y."/>
            <person name="Takahashi H."/>
        </authorList>
    </citation>
    <scope>NUCLEOTIDE SEQUENCE</scope>
    <source>
        <strain evidence="4">Kochi</strain>
    </source>
</reference>
<name>A0AAD3MBK7_LATJO</name>
<dbReference type="AlphaFoldDB" id="A0AAD3MBK7"/>
<dbReference type="PANTHER" id="PTHR20859:SF53">
    <property type="entry name" value="INTERLEUKIN-22 RECEPTOR SUBUNIT ALPHA-1"/>
    <property type="match status" value="1"/>
</dbReference>
<comment type="caution">
    <text evidence="4">The sequence shown here is derived from an EMBL/GenBank/DDBJ whole genome shotgun (WGS) entry which is preliminary data.</text>
</comment>
<protein>
    <submittedName>
        <fullName evidence="4">Interferon alpha/beta receptor 2-like isoform X1</fullName>
    </submittedName>
</protein>
<dbReference type="SUPFAM" id="SSF49265">
    <property type="entry name" value="Fibronectin type III"/>
    <property type="match status" value="2"/>
</dbReference>
<evidence type="ECO:0000256" key="2">
    <source>
        <dbReference type="SAM" id="Phobius"/>
    </source>
</evidence>
<gene>
    <name evidence="4" type="ORF">AKAME5_000458700</name>
</gene>
<dbReference type="Proteomes" id="UP001279410">
    <property type="component" value="Unassembled WGS sequence"/>
</dbReference>
<sequence>AFFCQVRFPLSGLKGEPGWMDATSGYYFTAKMTLTVVYFPGYRLGLTGSLWTASLPWNHGGPDPLQTQDQTIVQTGGPLPRVLTSSHHIEGVLVITPSSTSLSSLLIVKPALPSSGEKRSNQSLSDESDGESGTETTSGNKGYKLRSFSSPSLYFLLLWRKNSWRPVVSCLDLTAGQICNLTRVFKDPYSHYKARVQAFTPTQKSSWTVSGWFKPLSDTVLGPPDVSVSGCGNCLILQLRVPATSGLQRDLQLKDLYKEAILHVKRTRDGAEFSLNLPYSEENVITYLQPGVEYCVTVSVTGLFNSNPVPSKPYCAFTSPPPPRSSLYVVFGLLGAFSLLGFLFIGLVVYGGQLSFKLLRQPSGN</sequence>
<organism evidence="4 5">
    <name type="scientific">Lates japonicus</name>
    <name type="common">Japanese lates</name>
    <dbReference type="NCBI Taxonomy" id="270547"/>
    <lineage>
        <taxon>Eukaryota</taxon>
        <taxon>Metazoa</taxon>
        <taxon>Chordata</taxon>
        <taxon>Craniata</taxon>
        <taxon>Vertebrata</taxon>
        <taxon>Euteleostomi</taxon>
        <taxon>Actinopterygii</taxon>
        <taxon>Neopterygii</taxon>
        <taxon>Teleostei</taxon>
        <taxon>Neoteleostei</taxon>
        <taxon>Acanthomorphata</taxon>
        <taxon>Carangaria</taxon>
        <taxon>Carangaria incertae sedis</taxon>
        <taxon>Centropomidae</taxon>
        <taxon>Lates</taxon>
    </lineage>
</organism>
<keyword evidence="4" id="KW-0675">Receptor</keyword>
<evidence type="ECO:0000256" key="1">
    <source>
        <dbReference type="SAM" id="MobiDB-lite"/>
    </source>
</evidence>
<keyword evidence="2" id="KW-1133">Transmembrane helix</keyword>
<dbReference type="PANTHER" id="PTHR20859">
    <property type="entry name" value="INTERFERON/INTERLEUKIN RECEPTOR"/>
    <property type="match status" value="1"/>
</dbReference>
<proteinExistence type="predicted"/>
<keyword evidence="2" id="KW-0812">Transmembrane</keyword>
<dbReference type="GO" id="GO:0004896">
    <property type="term" value="F:cytokine receptor activity"/>
    <property type="evidence" value="ECO:0007669"/>
    <property type="project" value="TreeGrafter"/>
</dbReference>
<feature type="domain" description="Interferon/interleukin receptor" evidence="3">
    <location>
        <begin position="219"/>
        <end position="318"/>
    </location>
</feature>
<evidence type="ECO:0000259" key="3">
    <source>
        <dbReference type="Pfam" id="PF09294"/>
    </source>
</evidence>
<keyword evidence="5" id="KW-1185">Reference proteome</keyword>
<dbReference type="InterPro" id="IPR015373">
    <property type="entry name" value="Interferon/interleukin_rcp_dom"/>
</dbReference>
<dbReference type="EMBL" id="BRZM01000011">
    <property type="protein sequence ID" value="GLD51552.1"/>
    <property type="molecule type" value="Genomic_DNA"/>
</dbReference>